<dbReference type="Proteomes" id="UP000078546">
    <property type="component" value="Unassembled WGS sequence"/>
</dbReference>
<proteinExistence type="predicted"/>
<dbReference type="EMBL" id="FLQU01000016">
    <property type="protein sequence ID" value="SBS79937.1"/>
    <property type="molecule type" value="Genomic_DNA"/>
</dbReference>
<name>A0A1A8VK20_PLAOA</name>
<organism evidence="1 4">
    <name type="scientific">Plasmodium ovale curtisi</name>
    <dbReference type="NCBI Taxonomy" id="864141"/>
    <lineage>
        <taxon>Eukaryota</taxon>
        <taxon>Sar</taxon>
        <taxon>Alveolata</taxon>
        <taxon>Apicomplexa</taxon>
        <taxon>Aconoidasida</taxon>
        <taxon>Haemosporida</taxon>
        <taxon>Plasmodiidae</taxon>
        <taxon>Plasmodium</taxon>
        <taxon>Plasmodium (Plasmodium)</taxon>
    </lineage>
</organism>
<dbReference type="Proteomes" id="UP000078560">
    <property type="component" value="Unassembled WGS sequence"/>
</dbReference>
<evidence type="ECO:0000313" key="1">
    <source>
        <dbReference type="EMBL" id="SBS79937.1"/>
    </source>
</evidence>
<dbReference type="VEuPathDB" id="PlasmoDB:PocGH01_01023000"/>
<evidence type="ECO:0000313" key="4">
    <source>
        <dbReference type="Proteomes" id="UP000078560"/>
    </source>
</evidence>
<dbReference type="EMBL" id="FLQV01000029">
    <property type="protein sequence ID" value="SBS80508.1"/>
    <property type="molecule type" value="Genomic_DNA"/>
</dbReference>
<accession>A0A1A8VK20</accession>
<evidence type="ECO:0000313" key="3">
    <source>
        <dbReference type="Proteomes" id="UP000078546"/>
    </source>
</evidence>
<protein>
    <submittedName>
        <fullName evidence="1">Gamete release protein, putative</fullName>
    </submittedName>
</protein>
<dbReference type="AlphaFoldDB" id="A0A1A8VK20"/>
<sequence>MEEFNGFIPPNKDVPIPEGMKILPGNQKDDVPPHVNYTVAPVINDETFQMNLGGQVPSTWTMNQIAHYIKFAGPDDAVFAEKAKNLLREKGYDI</sequence>
<gene>
    <name evidence="2" type="ORF">POVCU1_001400</name>
    <name evidence="1" type="ORF">POVCU2_0001270</name>
</gene>
<evidence type="ECO:0000313" key="2">
    <source>
        <dbReference type="EMBL" id="SBS80508.1"/>
    </source>
</evidence>
<reference evidence="3 4" key="2">
    <citation type="submission" date="2016-05" db="EMBL/GenBank/DDBJ databases">
        <authorList>
            <person name="Naeem Raeece"/>
        </authorList>
    </citation>
    <scope>NUCLEOTIDE SEQUENCE [LARGE SCALE GENOMIC DNA]</scope>
</reference>
<reference evidence="1" key="1">
    <citation type="submission" date="2016-05" db="EMBL/GenBank/DDBJ databases">
        <authorList>
            <person name="Lavstsen T."/>
            <person name="Jespersen J.S."/>
        </authorList>
    </citation>
    <scope>NUCLEOTIDE SEQUENCE [LARGE SCALE GENOMIC DNA]</scope>
</reference>